<organism evidence="1 2">
    <name type="scientific">Brassica carinata</name>
    <name type="common">Ethiopian mustard</name>
    <name type="synonym">Abyssinian cabbage</name>
    <dbReference type="NCBI Taxonomy" id="52824"/>
    <lineage>
        <taxon>Eukaryota</taxon>
        <taxon>Viridiplantae</taxon>
        <taxon>Streptophyta</taxon>
        <taxon>Embryophyta</taxon>
        <taxon>Tracheophyta</taxon>
        <taxon>Spermatophyta</taxon>
        <taxon>Magnoliopsida</taxon>
        <taxon>eudicotyledons</taxon>
        <taxon>Gunneridae</taxon>
        <taxon>Pentapetalae</taxon>
        <taxon>rosids</taxon>
        <taxon>malvids</taxon>
        <taxon>Brassicales</taxon>
        <taxon>Brassicaceae</taxon>
        <taxon>Brassiceae</taxon>
        <taxon>Brassica</taxon>
    </lineage>
</organism>
<dbReference type="OrthoDB" id="1026201at2759"/>
<dbReference type="AlphaFoldDB" id="A0A8X8B2H7"/>
<dbReference type="Proteomes" id="UP000886595">
    <property type="component" value="Unassembled WGS sequence"/>
</dbReference>
<proteinExistence type="predicted"/>
<accession>A0A8X8B2H7</accession>
<comment type="caution">
    <text evidence="1">The sequence shown here is derived from an EMBL/GenBank/DDBJ whole genome shotgun (WGS) entry which is preliminary data.</text>
</comment>
<name>A0A8X8B2H7_BRACI</name>
<reference evidence="1 2" key="1">
    <citation type="submission" date="2020-02" db="EMBL/GenBank/DDBJ databases">
        <authorList>
            <person name="Ma Q."/>
            <person name="Huang Y."/>
            <person name="Song X."/>
            <person name="Pei D."/>
        </authorList>
    </citation>
    <scope>NUCLEOTIDE SEQUENCE [LARGE SCALE GENOMIC DNA]</scope>
    <source>
        <strain evidence="1">Sxm20200214</strain>
        <tissue evidence="1">Leaf</tissue>
    </source>
</reference>
<protein>
    <submittedName>
        <fullName evidence="1">Uncharacterized protein</fullName>
    </submittedName>
</protein>
<keyword evidence="2" id="KW-1185">Reference proteome</keyword>
<evidence type="ECO:0000313" key="2">
    <source>
        <dbReference type="Proteomes" id="UP000886595"/>
    </source>
</evidence>
<evidence type="ECO:0000313" key="1">
    <source>
        <dbReference type="EMBL" id="KAG2321414.1"/>
    </source>
</evidence>
<dbReference type="EMBL" id="JAAMPC010000003">
    <property type="protein sequence ID" value="KAG2321414.1"/>
    <property type="molecule type" value="Genomic_DNA"/>
</dbReference>
<gene>
    <name evidence="1" type="ORF">Bca52824_014627</name>
</gene>
<sequence length="83" mass="9208">MYQGMLSKGISFLADEQNKVVMSVNLNNILHILRENKHILEEHLGGGSKCISSSAVLINYASSLARIRQGTFLRGCKRKAESM</sequence>